<feature type="domain" description="Transcription factor CBF/NF-Y/archaeal histone" evidence="4">
    <location>
        <begin position="19"/>
        <end position="84"/>
    </location>
</feature>
<evidence type="ECO:0000256" key="1">
    <source>
        <dbReference type="ARBA" id="ARBA00004123"/>
    </source>
</evidence>
<reference evidence="6 8" key="1">
    <citation type="submission" date="2018-12" db="EMBL/GenBank/DDBJ databases">
        <title>Venturia inaequalis Genome Resource.</title>
        <authorList>
            <person name="Lichtner F.J."/>
        </authorList>
    </citation>
    <scope>NUCLEOTIDE SEQUENCE [LARGE SCALE GENOMIC DNA]</scope>
    <source>
        <strain evidence="6 8">120213</strain>
        <strain evidence="5">Bline_iso_100314</strain>
        <strain evidence="7 9">DMI_063113</strain>
    </source>
</reference>
<evidence type="ECO:0000313" key="7">
    <source>
        <dbReference type="EMBL" id="KAE9991621.1"/>
    </source>
</evidence>
<dbReference type="CDD" id="cd23645">
    <property type="entry name" value="HFD_Dpb3-like"/>
    <property type="match status" value="1"/>
</dbReference>
<dbReference type="EMBL" id="WNWR01000088">
    <property type="protein sequence ID" value="KAE9991621.1"/>
    <property type="molecule type" value="Genomic_DNA"/>
</dbReference>
<evidence type="ECO:0000259" key="4">
    <source>
        <dbReference type="Pfam" id="PF00808"/>
    </source>
</evidence>
<dbReference type="EMBL" id="WNWQ01000432">
    <property type="protein sequence ID" value="KAE9968042.1"/>
    <property type="molecule type" value="Genomic_DNA"/>
</dbReference>
<dbReference type="Pfam" id="PF00808">
    <property type="entry name" value="CBFD_NFYB_HMF"/>
    <property type="match status" value="1"/>
</dbReference>
<organism evidence="6 8">
    <name type="scientific">Venturia inaequalis</name>
    <name type="common">Apple scab fungus</name>
    <dbReference type="NCBI Taxonomy" id="5025"/>
    <lineage>
        <taxon>Eukaryota</taxon>
        <taxon>Fungi</taxon>
        <taxon>Dikarya</taxon>
        <taxon>Ascomycota</taxon>
        <taxon>Pezizomycotina</taxon>
        <taxon>Dothideomycetes</taxon>
        <taxon>Pleosporomycetidae</taxon>
        <taxon>Venturiales</taxon>
        <taxon>Venturiaceae</taxon>
        <taxon>Venturia</taxon>
    </lineage>
</organism>
<dbReference type="EMBL" id="WNWS01000048">
    <property type="protein sequence ID" value="KAE9984630.1"/>
    <property type="molecule type" value="Genomic_DNA"/>
</dbReference>
<sequence>MPYNNTPIEPPKEYTGAVSLPLARVKKIVHADDEIQNCSNNAAFVITIATEMFIQHLVEKTHEIIKAEKRPRRNVQYADVANAVARLDQLEFLSDVVPRTTTYSKYQAQQKRKAEAEAKAAAGDNTRSPTQPSEITTPSIAQASHPPPQPIFTNGGPFAANGHHPIPPHPPQQMQHPQQMQPVPIPGQPQYLGQSQPQYAGPSGARVYFNNEDDPNQMDVDRPASAGRHPVPSTLEMLERARAAQARAGPPSQSSATPQYFAGPPQPSQPQYLQPGQQHQPPPPPQPQSHPQSFGATVNGRGKNSDEKS</sequence>
<dbReference type="InterPro" id="IPR050568">
    <property type="entry name" value="Transcr_DNA_Rep_Reg"/>
</dbReference>
<dbReference type="GO" id="GO:0006261">
    <property type="term" value="P:DNA-templated DNA replication"/>
    <property type="evidence" value="ECO:0007669"/>
    <property type="project" value="TreeGrafter"/>
</dbReference>
<feature type="compositionally biased region" description="Polar residues" evidence="3">
    <location>
        <begin position="125"/>
        <end position="142"/>
    </location>
</feature>
<dbReference type="Proteomes" id="UP000447873">
    <property type="component" value="Unassembled WGS sequence"/>
</dbReference>
<comment type="subcellular location">
    <subcellularLocation>
        <location evidence="1">Nucleus</location>
    </subcellularLocation>
</comment>
<dbReference type="SUPFAM" id="SSF47113">
    <property type="entry name" value="Histone-fold"/>
    <property type="match status" value="1"/>
</dbReference>
<dbReference type="Gene3D" id="1.10.20.10">
    <property type="entry name" value="Histone, subunit A"/>
    <property type="match status" value="1"/>
</dbReference>
<protein>
    <recommendedName>
        <fullName evidence="4">Transcription factor CBF/NF-Y/archaeal histone domain-containing protein</fullName>
    </recommendedName>
</protein>
<proteinExistence type="predicted"/>
<comment type="caution">
    <text evidence="6">The sequence shown here is derived from an EMBL/GenBank/DDBJ whole genome shotgun (WGS) entry which is preliminary data.</text>
</comment>
<dbReference type="PANTHER" id="PTHR10252">
    <property type="entry name" value="HISTONE-LIKE TRANSCRIPTION FACTOR CCAAT-RELATED"/>
    <property type="match status" value="1"/>
</dbReference>
<name>A0A8H3VB04_VENIN</name>
<dbReference type="Proteomes" id="UP000433883">
    <property type="component" value="Unassembled WGS sequence"/>
</dbReference>
<keyword evidence="2" id="KW-0539">Nucleus</keyword>
<evidence type="ECO:0000313" key="8">
    <source>
        <dbReference type="Proteomes" id="UP000447873"/>
    </source>
</evidence>
<feature type="compositionally biased region" description="Low complexity" evidence="3">
    <location>
        <begin position="243"/>
        <end position="256"/>
    </location>
</feature>
<evidence type="ECO:0000313" key="9">
    <source>
        <dbReference type="Proteomes" id="UP000490939"/>
    </source>
</evidence>
<evidence type="ECO:0000313" key="6">
    <source>
        <dbReference type="EMBL" id="KAE9984630.1"/>
    </source>
</evidence>
<feature type="compositionally biased region" description="Low complexity" evidence="3">
    <location>
        <begin position="172"/>
        <end position="182"/>
    </location>
</feature>
<dbReference type="InterPro" id="IPR009072">
    <property type="entry name" value="Histone-fold"/>
</dbReference>
<dbReference type="InterPro" id="IPR003958">
    <property type="entry name" value="CBFA_NFYB_domain"/>
</dbReference>
<dbReference type="GO" id="GO:0008623">
    <property type="term" value="C:CHRAC"/>
    <property type="evidence" value="ECO:0007669"/>
    <property type="project" value="TreeGrafter"/>
</dbReference>
<evidence type="ECO:0000256" key="3">
    <source>
        <dbReference type="SAM" id="MobiDB-lite"/>
    </source>
</evidence>
<dbReference type="GO" id="GO:0046982">
    <property type="term" value="F:protein heterodimerization activity"/>
    <property type="evidence" value="ECO:0007669"/>
    <property type="project" value="InterPro"/>
</dbReference>
<accession>A0A8H3VB04</accession>
<evidence type="ECO:0000313" key="5">
    <source>
        <dbReference type="EMBL" id="KAE9968042.1"/>
    </source>
</evidence>
<dbReference type="AlphaFoldDB" id="A0A8H3VB04"/>
<dbReference type="Proteomes" id="UP000490939">
    <property type="component" value="Unassembled WGS sequence"/>
</dbReference>
<feature type="region of interest" description="Disordered" evidence="3">
    <location>
        <begin position="114"/>
        <end position="309"/>
    </location>
</feature>
<gene>
    <name evidence="5" type="ORF">BLS_006053</name>
    <name evidence="7" type="ORF">EG327_011317</name>
    <name evidence="6" type="ORF">EG328_008464</name>
</gene>
<feature type="compositionally biased region" description="Low complexity" evidence="3">
    <location>
        <begin position="269"/>
        <end position="279"/>
    </location>
</feature>
<dbReference type="PANTHER" id="PTHR10252:SF54">
    <property type="entry name" value="CHROMATIN ACCESSIBILITY COMPLEX PROTEIN 1"/>
    <property type="match status" value="1"/>
</dbReference>
<evidence type="ECO:0000256" key="2">
    <source>
        <dbReference type="ARBA" id="ARBA00023242"/>
    </source>
</evidence>
<keyword evidence="9" id="KW-1185">Reference proteome</keyword>